<protein>
    <submittedName>
        <fullName evidence="1">Type II secretion system protein</fullName>
    </submittedName>
</protein>
<sequence>MSHPMPLPLSDEQGFNLIEVMVAIAIFAFGILALAYLQLSIQKLDTNSQYITTANDAANQMTGYLWTALGNGSDTTNIMEYDNIQVSAAPTVSTIATGAQLANVQSWQRTIIGLNSNGQKLPDTGLPQATGQVTGITCSATDGSNSTCSTSEPCACTASITIQWQSRTGTGPETYQITVPVGF</sequence>
<accession>A0ACD5IMJ5</accession>
<evidence type="ECO:0000313" key="1">
    <source>
        <dbReference type="EMBL" id="XRP74226.1"/>
    </source>
</evidence>
<name>A0ACD5IMJ5_9PROT</name>
<dbReference type="Proteomes" id="UP001196097">
    <property type="component" value="Chromosome"/>
</dbReference>
<proteinExistence type="predicted"/>
<keyword evidence="2" id="KW-1185">Reference proteome</keyword>
<dbReference type="EMBL" id="CP130946">
    <property type="protein sequence ID" value="XRP74226.1"/>
    <property type="molecule type" value="Genomic_DNA"/>
</dbReference>
<gene>
    <name evidence="1" type="ORF">HF292_006180</name>
</gene>
<reference evidence="1 2" key="1">
    <citation type="journal article" date="2021" name="ISME J.">
        <title>Genomic evolution of the class Acidithiobacillia: deep-branching Proteobacteria living in extreme acidic conditions.</title>
        <authorList>
            <person name="Moya-Beltran A."/>
            <person name="Beard S."/>
            <person name="Rojas-Villalobos C."/>
            <person name="Issotta F."/>
            <person name="Gallardo Y."/>
            <person name="Ulloa R."/>
            <person name="Giaveno A."/>
            <person name="Degli Esposti M."/>
            <person name="Johnson D.B."/>
            <person name="Quatrini R."/>
        </authorList>
    </citation>
    <scope>NUCLEOTIDE SEQUENCE [LARGE SCALE GENOMIC DNA]</scope>
    <source>
        <strain evidence="1 2">CF3</strain>
    </source>
</reference>
<evidence type="ECO:0000313" key="2">
    <source>
        <dbReference type="Proteomes" id="UP001196097"/>
    </source>
</evidence>
<organism evidence="1 2">
    <name type="scientific">Acidithiobacillus ferruginosus</name>
    <dbReference type="NCBI Taxonomy" id="3063951"/>
    <lineage>
        <taxon>Bacteria</taxon>
        <taxon>Pseudomonadati</taxon>
        <taxon>Pseudomonadota</taxon>
        <taxon>Acidithiobacillia</taxon>
        <taxon>Acidithiobacillales</taxon>
        <taxon>Acidithiobacillaceae</taxon>
        <taxon>Acidithiobacillus</taxon>
    </lineage>
</organism>